<evidence type="ECO:0000256" key="3">
    <source>
        <dbReference type="ARBA" id="ARBA00022833"/>
    </source>
</evidence>
<evidence type="ECO:0000256" key="1">
    <source>
        <dbReference type="ARBA" id="ARBA00022723"/>
    </source>
</evidence>
<dbReference type="SMART" id="SM00184">
    <property type="entry name" value="RING"/>
    <property type="match status" value="1"/>
</dbReference>
<name>A0A812U7X6_9DINO</name>
<dbReference type="PANTHER" id="PTHR45931">
    <property type="entry name" value="SI:CH211-59O9.10"/>
    <property type="match status" value="1"/>
</dbReference>
<accession>A0A812U7X6</accession>
<evidence type="ECO:0000259" key="6">
    <source>
        <dbReference type="PROSITE" id="PS50089"/>
    </source>
</evidence>
<evidence type="ECO:0000313" key="8">
    <source>
        <dbReference type="Proteomes" id="UP000604046"/>
    </source>
</evidence>
<dbReference type="Proteomes" id="UP000604046">
    <property type="component" value="Unassembled WGS sequence"/>
</dbReference>
<keyword evidence="1" id="KW-0479">Metal-binding</keyword>
<feature type="region of interest" description="Disordered" evidence="5">
    <location>
        <begin position="166"/>
        <end position="192"/>
    </location>
</feature>
<dbReference type="GO" id="GO:0005634">
    <property type="term" value="C:nucleus"/>
    <property type="evidence" value="ECO:0007669"/>
    <property type="project" value="TreeGrafter"/>
</dbReference>
<protein>
    <submittedName>
        <fullName evidence="7">RNF43 protein</fullName>
    </submittedName>
</protein>
<organism evidence="7 8">
    <name type="scientific">Symbiodinium natans</name>
    <dbReference type="NCBI Taxonomy" id="878477"/>
    <lineage>
        <taxon>Eukaryota</taxon>
        <taxon>Sar</taxon>
        <taxon>Alveolata</taxon>
        <taxon>Dinophyceae</taxon>
        <taxon>Suessiales</taxon>
        <taxon>Symbiodiniaceae</taxon>
        <taxon>Symbiodinium</taxon>
    </lineage>
</organism>
<reference evidence="7" key="1">
    <citation type="submission" date="2021-02" db="EMBL/GenBank/DDBJ databases">
        <authorList>
            <person name="Dougan E. K."/>
            <person name="Rhodes N."/>
            <person name="Thang M."/>
            <person name="Chan C."/>
        </authorList>
    </citation>
    <scope>NUCLEOTIDE SEQUENCE</scope>
</reference>
<dbReference type="GO" id="GO:0006511">
    <property type="term" value="P:ubiquitin-dependent protein catabolic process"/>
    <property type="evidence" value="ECO:0007669"/>
    <property type="project" value="TreeGrafter"/>
</dbReference>
<evidence type="ECO:0000256" key="5">
    <source>
        <dbReference type="SAM" id="MobiDB-lite"/>
    </source>
</evidence>
<gene>
    <name evidence="7" type="primary">RNF43</name>
    <name evidence="7" type="ORF">SNAT2548_LOCUS31251</name>
</gene>
<keyword evidence="2 4" id="KW-0863">Zinc-finger</keyword>
<evidence type="ECO:0000313" key="7">
    <source>
        <dbReference type="EMBL" id="CAE7556013.1"/>
    </source>
</evidence>
<dbReference type="InterPro" id="IPR013083">
    <property type="entry name" value="Znf_RING/FYVE/PHD"/>
</dbReference>
<evidence type="ECO:0000256" key="2">
    <source>
        <dbReference type="ARBA" id="ARBA00022771"/>
    </source>
</evidence>
<dbReference type="GO" id="GO:0008270">
    <property type="term" value="F:zinc ion binding"/>
    <property type="evidence" value="ECO:0007669"/>
    <property type="project" value="UniProtKB-KW"/>
</dbReference>
<dbReference type="PROSITE" id="PS50089">
    <property type="entry name" value="ZF_RING_2"/>
    <property type="match status" value="1"/>
</dbReference>
<evidence type="ECO:0000256" key="4">
    <source>
        <dbReference type="PROSITE-ProRule" id="PRU00175"/>
    </source>
</evidence>
<dbReference type="InterPro" id="IPR001841">
    <property type="entry name" value="Znf_RING"/>
</dbReference>
<proteinExistence type="predicted"/>
<keyword evidence="3" id="KW-0862">Zinc</keyword>
<dbReference type="GO" id="GO:0061630">
    <property type="term" value="F:ubiquitin protein ligase activity"/>
    <property type="evidence" value="ECO:0007669"/>
    <property type="project" value="TreeGrafter"/>
</dbReference>
<dbReference type="SUPFAM" id="SSF57850">
    <property type="entry name" value="RING/U-box"/>
    <property type="match status" value="1"/>
</dbReference>
<dbReference type="OrthoDB" id="294268at2759"/>
<dbReference type="Pfam" id="PF13639">
    <property type="entry name" value="zf-RING_2"/>
    <property type="match status" value="1"/>
</dbReference>
<dbReference type="InterPro" id="IPR051834">
    <property type="entry name" value="RING_finger_E3_ligase"/>
</dbReference>
<dbReference type="EMBL" id="CAJNDS010002647">
    <property type="protein sequence ID" value="CAE7556013.1"/>
    <property type="molecule type" value="Genomic_DNA"/>
</dbReference>
<dbReference type="PANTHER" id="PTHR45931:SF3">
    <property type="entry name" value="RING ZINC FINGER-CONTAINING PROTEIN"/>
    <property type="match status" value="1"/>
</dbReference>
<keyword evidence="8" id="KW-1185">Reference proteome</keyword>
<dbReference type="Gene3D" id="3.30.40.10">
    <property type="entry name" value="Zinc/RING finger domain, C3HC4 (zinc finger)"/>
    <property type="match status" value="1"/>
</dbReference>
<sequence length="192" mass="21227">MHLAVITLTPAQLRAGDANPECLLPAAQLPLKPRCCICLEDFAEEQQLRILPCFHRYHQDCIDEWLGRSDECPLCKFRITTDETWTCRLERFQRGSSSIQEASSIAASPILQCASSLRCPTQASMSEDVGNVHCQARLFYHPAHVNAVTISQDTSFLDSVEVSSHGSATPGLATIDSGSEETDESASRRQKF</sequence>
<feature type="domain" description="RING-type" evidence="6">
    <location>
        <begin position="35"/>
        <end position="76"/>
    </location>
</feature>
<dbReference type="AlphaFoldDB" id="A0A812U7X6"/>
<comment type="caution">
    <text evidence="7">The sequence shown here is derived from an EMBL/GenBank/DDBJ whole genome shotgun (WGS) entry which is preliminary data.</text>
</comment>